<feature type="transmembrane region" description="Helical" evidence="1">
    <location>
        <begin position="141"/>
        <end position="159"/>
    </location>
</feature>
<feature type="transmembrane region" description="Helical" evidence="1">
    <location>
        <begin position="198"/>
        <end position="223"/>
    </location>
</feature>
<evidence type="ECO:0000313" key="2">
    <source>
        <dbReference type="EMBL" id="CAL1541809.1"/>
    </source>
</evidence>
<sequence>MCAFKDELRAMGQSGEDATEITAMAPHGVMGPYPDEGSSYTTRRERGKAWFKKLKSPKGICLAVTVSAILVVVAAYLLAKISVGALYIQSCQVDPFIPIYLVVSGSLLLMVIIIITILVLVKLKDEEVNDNGVSSVHLTAFVYFFIHLVLQLAGSVCVIRTRNEMKKIAETTQMTNTTTVVASALCDQTLITFSFGVVLFELVISCLMFILVILSIAEVIYLVCCQVSPVTKPATNNR</sequence>
<feature type="transmembrane region" description="Helical" evidence="1">
    <location>
        <begin position="60"/>
        <end position="79"/>
    </location>
</feature>
<dbReference type="PANTHER" id="PTHR33444">
    <property type="entry name" value="SI:DKEY-19B23.12-RELATED"/>
    <property type="match status" value="1"/>
</dbReference>
<organism evidence="2 3">
    <name type="scientific">Lymnaea stagnalis</name>
    <name type="common">Great pond snail</name>
    <name type="synonym">Helix stagnalis</name>
    <dbReference type="NCBI Taxonomy" id="6523"/>
    <lineage>
        <taxon>Eukaryota</taxon>
        <taxon>Metazoa</taxon>
        <taxon>Spiralia</taxon>
        <taxon>Lophotrochozoa</taxon>
        <taxon>Mollusca</taxon>
        <taxon>Gastropoda</taxon>
        <taxon>Heterobranchia</taxon>
        <taxon>Euthyneura</taxon>
        <taxon>Panpulmonata</taxon>
        <taxon>Hygrophila</taxon>
        <taxon>Lymnaeoidea</taxon>
        <taxon>Lymnaeidae</taxon>
        <taxon>Lymnaea</taxon>
    </lineage>
</organism>
<dbReference type="AlphaFoldDB" id="A0AAV2I531"/>
<dbReference type="EMBL" id="CAXITT010000453">
    <property type="protein sequence ID" value="CAL1541809.1"/>
    <property type="molecule type" value="Genomic_DNA"/>
</dbReference>
<dbReference type="PANTHER" id="PTHR33444:SF11">
    <property type="entry name" value="TRANSMEMBRANE PROTEIN 272-LIKE"/>
    <property type="match status" value="1"/>
</dbReference>
<evidence type="ECO:0000256" key="1">
    <source>
        <dbReference type="SAM" id="Phobius"/>
    </source>
</evidence>
<keyword evidence="1" id="KW-0472">Membrane</keyword>
<feature type="transmembrane region" description="Helical" evidence="1">
    <location>
        <begin position="99"/>
        <end position="121"/>
    </location>
</feature>
<dbReference type="Proteomes" id="UP001497497">
    <property type="component" value="Unassembled WGS sequence"/>
</dbReference>
<keyword evidence="3" id="KW-1185">Reference proteome</keyword>
<name>A0AAV2I531_LYMST</name>
<proteinExistence type="predicted"/>
<keyword evidence="1" id="KW-1133">Transmembrane helix</keyword>
<evidence type="ECO:0000313" key="3">
    <source>
        <dbReference type="Proteomes" id="UP001497497"/>
    </source>
</evidence>
<dbReference type="InterPro" id="IPR040350">
    <property type="entry name" value="TMEM272"/>
</dbReference>
<reference evidence="2 3" key="1">
    <citation type="submission" date="2024-04" db="EMBL/GenBank/DDBJ databases">
        <authorList>
            <consortium name="Genoscope - CEA"/>
            <person name="William W."/>
        </authorList>
    </citation>
    <scope>NUCLEOTIDE SEQUENCE [LARGE SCALE GENOMIC DNA]</scope>
</reference>
<keyword evidence="1" id="KW-0812">Transmembrane</keyword>
<gene>
    <name evidence="2" type="ORF">GSLYS_00015415001</name>
</gene>
<protein>
    <submittedName>
        <fullName evidence="2">Uncharacterized protein</fullName>
    </submittedName>
</protein>
<comment type="caution">
    <text evidence="2">The sequence shown here is derived from an EMBL/GenBank/DDBJ whole genome shotgun (WGS) entry which is preliminary data.</text>
</comment>
<accession>A0AAV2I531</accession>